<proteinExistence type="predicted"/>
<evidence type="ECO:0000313" key="2">
    <source>
        <dbReference type="Proteomes" id="UP000704611"/>
    </source>
</evidence>
<evidence type="ECO:0000313" key="1">
    <source>
        <dbReference type="EMBL" id="MBV2128196.1"/>
    </source>
</evidence>
<keyword evidence="2" id="KW-1185">Reference proteome</keyword>
<sequence>MSKTKYRYDRTAKPAEQSVFGQDITVGLATVKADTRRTVRGWALPGCKFTTCPFTAKAVAERMNQYIQDHGGLPKWSAKHVEVAA</sequence>
<accession>A0ABS6MHA8</accession>
<reference evidence="1 2" key="1">
    <citation type="submission" date="2021-06" db="EMBL/GenBank/DDBJ databases">
        <title>Rheinheimera indica sp. nov., isolated from deep-sea sediment.</title>
        <authorList>
            <person name="Wang Z."/>
            <person name="Zhang X.-Y."/>
        </authorList>
    </citation>
    <scope>NUCLEOTIDE SEQUENCE [LARGE SCALE GENOMIC DNA]</scope>
    <source>
        <strain evidence="1 2">SM2107</strain>
    </source>
</reference>
<name>A0ABS6MHA8_9GAMM</name>
<dbReference type="EMBL" id="JAHRID010000001">
    <property type="protein sequence ID" value="MBV2128196.1"/>
    <property type="molecule type" value="Genomic_DNA"/>
</dbReference>
<dbReference type="Proteomes" id="UP000704611">
    <property type="component" value="Unassembled WGS sequence"/>
</dbReference>
<protein>
    <submittedName>
        <fullName evidence="1">DUF1317 family protein</fullName>
    </submittedName>
</protein>
<dbReference type="RefSeq" id="WP_217667292.1">
    <property type="nucleotide sequence ID" value="NZ_JAHRID010000001.1"/>
</dbReference>
<dbReference type="Pfam" id="PF07026">
    <property type="entry name" value="DUF1317"/>
    <property type="match status" value="1"/>
</dbReference>
<organism evidence="1 2">
    <name type="scientific">Arsukibacterium indicum</name>
    <dbReference type="NCBI Taxonomy" id="2848612"/>
    <lineage>
        <taxon>Bacteria</taxon>
        <taxon>Pseudomonadati</taxon>
        <taxon>Pseudomonadota</taxon>
        <taxon>Gammaproteobacteria</taxon>
        <taxon>Chromatiales</taxon>
        <taxon>Chromatiaceae</taxon>
        <taxon>Arsukibacterium</taxon>
    </lineage>
</organism>
<comment type="caution">
    <text evidence="1">The sequence shown here is derived from an EMBL/GenBank/DDBJ whole genome shotgun (WGS) entry which is preliminary data.</text>
</comment>
<gene>
    <name evidence="1" type="ORF">KQY15_03680</name>
</gene>
<dbReference type="InterPro" id="IPR009750">
    <property type="entry name" value="DUF1317"/>
</dbReference>